<dbReference type="Gene3D" id="1.20.120.330">
    <property type="entry name" value="Nucleotidyltransferases domain 2"/>
    <property type="match status" value="1"/>
</dbReference>
<dbReference type="SUPFAM" id="SSF158668">
    <property type="entry name" value="MtlR-like"/>
    <property type="match status" value="1"/>
</dbReference>
<dbReference type="PANTHER" id="PTHR37941:SF1">
    <property type="entry name" value="FUMARASE E-RELATED"/>
    <property type="match status" value="1"/>
</dbReference>
<keyword evidence="2" id="KW-1185">Reference proteome</keyword>
<comment type="caution">
    <text evidence="1">The sequence shown here is derived from an EMBL/GenBank/DDBJ whole genome shotgun (WGS) entry which is preliminary data.</text>
</comment>
<dbReference type="Proteomes" id="UP000294555">
    <property type="component" value="Unassembled WGS sequence"/>
</dbReference>
<name>A0A4R1NHM4_9GAMM</name>
<sequence>MTENTQLHENQVLEQLNAGTTVRDLMEAAVTLLAEAVNILVLQIFRKDDYAVKYAVEPLLVGAGPLGELPVRLKLVYALGVISRQEYEDAELLLALHEALQDDPKEYRFTDDEILGPFSELHCVTAFPPLPDFSRVPGDDALVRMQQQRYQQIVRSTMVLSTTEYLVRISAKKAFTDKLLLK</sequence>
<dbReference type="InterPro" id="IPR007761">
    <property type="entry name" value="MtlR-like"/>
</dbReference>
<protein>
    <submittedName>
        <fullName evidence="1">Mannitol repressor MtlR</fullName>
    </submittedName>
</protein>
<gene>
    <name evidence="1" type="ORF">EZJ58_3507</name>
</gene>
<dbReference type="AlphaFoldDB" id="A0A4R1NHM4"/>
<dbReference type="GO" id="GO:0045892">
    <property type="term" value="P:negative regulation of DNA-templated transcription"/>
    <property type="evidence" value="ECO:0007669"/>
    <property type="project" value="TreeGrafter"/>
</dbReference>
<proteinExistence type="predicted"/>
<reference evidence="1 2" key="1">
    <citation type="submission" date="2019-02" db="EMBL/GenBank/DDBJ databases">
        <title>Investigation of anaerobic lignin degradation for improved lignocellulosic biofuels.</title>
        <authorList>
            <person name="Deangelis K."/>
        </authorList>
    </citation>
    <scope>NUCLEOTIDE SEQUENCE [LARGE SCALE GENOMIC DNA]</scope>
    <source>
        <strain evidence="1 2">159R</strain>
    </source>
</reference>
<evidence type="ECO:0000313" key="2">
    <source>
        <dbReference type="Proteomes" id="UP000294555"/>
    </source>
</evidence>
<dbReference type="Pfam" id="PF05068">
    <property type="entry name" value="MtlR"/>
    <property type="match status" value="1"/>
</dbReference>
<accession>A0A4R1NHM4</accession>
<dbReference type="NCBIfam" id="NF008234">
    <property type="entry name" value="PRK11001.1"/>
    <property type="match status" value="1"/>
</dbReference>
<organism evidence="1 2">
    <name type="scientific">Sodalis ligni</name>
    <dbReference type="NCBI Taxonomy" id="2697027"/>
    <lineage>
        <taxon>Bacteria</taxon>
        <taxon>Pseudomonadati</taxon>
        <taxon>Pseudomonadota</taxon>
        <taxon>Gammaproteobacteria</taxon>
        <taxon>Enterobacterales</taxon>
        <taxon>Bruguierivoracaceae</taxon>
        <taxon>Sodalis</taxon>
    </lineage>
</organism>
<dbReference type="EMBL" id="SJOI01000001">
    <property type="protein sequence ID" value="TCL05331.1"/>
    <property type="molecule type" value="Genomic_DNA"/>
</dbReference>
<dbReference type="RefSeq" id="WP_132924044.1">
    <property type="nucleotide sequence ID" value="NZ_CP075169.1"/>
</dbReference>
<dbReference type="OrthoDB" id="7060391at2"/>
<evidence type="ECO:0000313" key="1">
    <source>
        <dbReference type="EMBL" id="TCL05331.1"/>
    </source>
</evidence>
<dbReference type="InterPro" id="IPR038026">
    <property type="entry name" value="MtlR-like_sf"/>
</dbReference>
<dbReference type="PANTHER" id="PTHR37941">
    <property type="entry name" value="FUMARASE E-RELATED"/>
    <property type="match status" value="1"/>
</dbReference>